<protein>
    <submittedName>
        <fullName evidence="2">Uncharacterized protein</fullName>
    </submittedName>
</protein>
<reference evidence="2 3" key="1">
    <citation type="submission" date="2017-05" db="EMBL/GenBank/DDBJ databases">
        <authorList>
            <person name="Varghese N."/>
            <person name="Submissions S."/>
        </authorList>
    </citation>
    <scope>NUCLEOTIDE SEQUENCE [LARGE SCALE GENOMIC DNA]</scope>
    <source>
        <strain evidence="2 3">DSM 28009</strain>
    </source>
</reference>
<dbReference type="Proteomes" id="UP000319555">
    <property type="component" value="Unassembled WGS sequence"/>
</dbReference>
<dbReference type="OrthoDB" id="7360198at2"/>
<feature type="chain" id="PRO_5022024253" evidence="1">
    <location>
        <begin position="18"/>
        <end position="110"/>
    </location>
</feature>
<dbReference type="AlphaFoldDB" id="A0A521AKJ0"/>
<keyword evidence="1" id="KW-0732">Signal</keyword>
<sequence length="110" mass="12294">MRRFALILSLWPGVAAATEFWPLTGDEIAEAFSGKKLTYGDGIWQTFDQSGVTHYFSGRPSTGKWAVQGDQYCSVWPPSDIWACYDVLQSGVIIRFIDDAGEITDGYYPE</sequence>
<evidence type="ECO:0000313" key="2">
    <source>
        <dbReference type="EMBL" id="SMO35364.1"/>
    </source>
</evidence>
<proteinExistence type="predicted"/>
<feature type="signal peptide" evidence="1">
    <location>
        <begin position="1"/>
        <end position="17"/>
    </location>
</feature>
<accession>A0A521AKJ0</accession>
<dbReference type="EMBL" id="FXTE01000001">
    <property type="protein sequence ID" value="SMO35364.1"/>
    <property type="molecule type" value="Genomic_DNA"/>
</dbReference>
<evidence type="ECO:0000313" key="3">
    <source>
        <dbReference type="Proteomes" id="UP000319555"/>
    </source>
</evidence>
<organism evidence="2 3">
    <name type="scientific">Ruegeria faecimaris</name>
    <dbReference type="NCBI Taxonomy" id="686389"/>
    <lineage>
        <taxon>Bacteria</taxon>
        <taxon>Pseudomonadati</taxon>
        <taxon>Pseudomonadota</taxon>
        <taxon>Alphaproteobacteria</taxon>
        <taxon>Rhodobacterales</taxon>
        <taxon>Roseobacteraceae</taxon>
        <taxon>Ruegeria</taxon>
    </lineage>
</organism>
<evidence type="ECO:0000256" key="1">
    <source>
        <dbReference type="SAM" id="SignalP"/>
    </source>
</evidence>
<keyword evidence="3" id="KW-1185">Reference proteome</keyword>
<gene>
    <name evidence="2" type="ORF">SAMN06265380_101187</name>
</gene>
<name>A0A521AKJ0_9RHOB</name>